<dbReference type="GO" id="GO:0000160">
    <property type="term" value="P:phosphorelay signal transduction system"/>
    <property type="evidence" value="ECO:0007669"/>
    <property type="project" value="InterPro"/>
</dbReference>
<dbReference type="InterPro" id="IPR011006">
    <property type="entry name" value="CheY-like_superfamily"/>
</dbReference>
<organism evidence="4 5">
    <name type="scientific">Candidatus Schekmanbacteria bacterium RBG_13_48_7</name>
    <dbReference type="NCBI Taxonomy" id="1817878"/>
    <lineage>
        <taxon>Bacteria</taxon>
        <taxon>Candidatus Schekmaniibacteriota</taxon>
    </lineage>
</organism>
<dbReference type="PANTHER" id="PTHR44591">
    <property type="entry name" value="STRESS RESPONSE REGULATOR PROTEIN 1"/>
    <property type="match status" value="1"/>
</dbReference>
<dbReference type="Pfam" id="PF00072">
    <property type="entry name" value="Response_reg"/>
    <property type="match status" value="1"/>
</dbReference>
<dbReference type="Gene3D" id="3.30.450.20">
    <property type="entry name" value="PAS domain"/>
    <property type="match status" value="1"/>
</dbReference>
<dbReference type="InterPro" id="IPR001789">
    <property type="entry name" value="Sig_transdc_resp-reg_receiver"/>
</dbReference>
<dbReference type="SMART" id="SM00448">
    <property type="entry name" value="REC"/>
    <property type="match status" value="1"/>
</dbReference>
<dbReference type="SUPFAM" id="SSF52172">
    <property type="entry name" value="CheY-like"/>
    <property type="match status" value="1"/>
</dbReference>
<proteinExistence type="predicted"/>
<feature type="domain" description="Response regulatory" evidence="3">
    <location>
        <begin position="5"/>
        <end position="120"/>
    </location>
</feature>
<dbReference type="AlphaFoldDB" id="A0A1F7RY28"/>
<feature type="modified residue" description="4-aspartylphosphate" evidence="2">
    <location>
        <position position="54"/>
    </location>
</feature>
<evidence type="ECO:0000313" key="5">
    <source>
        <dbReference type="Proteomes" id="UP000179266"/>
    </source>
</evidence>
<dbReference type="EMBL" id="MGDD01000127">
    <property type="protein sequence ID" value="OGL46452.1"/>
    <property type="molecule type" value="Genomic_DNA"/>
</dbReference>
<evidence type="ECO:0000256" key="1">
    <source>
        <dbReference type="ARBA" id="ARBA00022553"/>
    </source>
</evidence>
<evidence type="ECO:0000259" key="3">
    <source>
        <dbReference type="PROSITE" id="PS50110"/>
    </source>
</evidence>
<dbReference type="CDD" id="cd17569">
    <property type="entry name" value="REC_HupR-like"/>
    <property type="match status" value="1"/>
</dbReference>
<name>A0A1F7RY28_9BACT</name>
<sequence length="278" mass="32162">MENIPILFVDDEINILHSLKRVFRKEQYQIHTAVSAEEGIRILNEIPMKVVVSDMRMPGKTGVEFLREVKQLYPDTVRIILSGYSDIDVIQSAINEGEVYRYITKPWDDEELKNNIKRSVEQYELMLENRQLQNTIIMQNQELKQWNKILEQKIEDRTRELKLRNEILTLSQEVLSKVSIAIMCVDPQGTIVQINNKCSEIFSNLNGKLFGCSLSNVFSKKLSGILENNLLDKTKFSMADVQILNGNYSLVFHPLFVHGEFRGGIIEIYHVNSEKLLS</sequence>
<dbReference type="InterPro" id="IPR050595">
    <property type="entry name" value="Bact_response_regulator"/>
</dbReference>
<dbReference type="Proteomes" id="UP000179266">
    <property type="component" value="Unassembled WGS sequence"/>
</dbReference>
<dbReference type="PANTHER" id="PTHR44591:SF19">
    <property type="entry name" value="TWO-COMPONENT RESPONSE REGULATOR-RELATED"/>
    <property type="match status" value="1"/>
</dbReference>
<accession>A0A1F7RY28</accession>
<dbReference type="Gene3D" id="3.40.50.2300">
    <property type="match status" value="1"/>
</dbReference>
<protein>
    <recommendedName>
        <fullName evidence="3">Response regulatory domain-containing protein</fullName>
    </recommendedName>
</protein>
<dbReference type="PROSITE" id="PS50110">
    <property type="entry name" value="RESPONSE_REGULATORY"/>
    <property type="match status" value="1"/>
</dbReference>
<keyword evidence="1 2" id="KW-0597">Phosphoprotein</keyword>
<comment type="caution">
    <text evidence="4">The sequence shown here is derived from an EMBL/GenBank/DDBJ whole genome shotgun (WGS) entry which is preliminary data.</text>
</comment>
<reference evidence="4 5" key="1">
    <citation type="journal article" date="2016" name="Nat. Commun.">
        <title>Thousands of microbial genomes shed light on interconnected biogeochemical processes in an aquifer system.</title>
        <authorList>
            <person name="Anantharaman K."/>
            <person name="Brown C.T."/>
            <person name="Hug L.A."/>
            <person name="Sharon I."/>
            <person name="Castelle C.J."/>
            <person name="Probst A.J."/>
            <person name="Thomas B.C."/>
            <person name="Singh A."/>
            <person name="Wilkins M.J."/>
            <person name="Karaoz U."/>
            <person name="Brodie E.L."/>
            <person name="Williams K.H."/>
            <person name="Hubbard S.S."/>
            <person name="Banfield J.F."/>
        </authorList>
    </citation>
    <scope>NUCLEOTIDE SEQUENCE [LARGE SCALE GENOMIC DNA]</scope>
</reference>
<evidence type="ECO:0000313" key="4">
    <source>
        <dbReference type="EMBL" id="OGL46452.1"/>
    </source>
</evidence>
<evidence type="ECO:0000256" key="2">
    <source>
        <dbReference type="PROSITE-ProRule" id="PRU00169"/>
    </source>
</evidence>
<gene>
    <name evidence="4" type="ORF">A2161_02435</name>
</gene>